<protein>
    <submittedName>
        <fullName evidence="1 2">Uncharacterized protein</fullName>
    </submittedName>
</protein>
<dbReference type="EnsemblPlants" id="KEH17223">
    <property type="protein sequence ID" value="KEH17223"/>
    <property type="gene ID" value="MTR_0030s0120"/>
</dbReference>
<keyword evidence="3" id="KW-1185">Reference proteome</keyword>
<dbReference type="Proteomes" id="UP000002051">
    <property type="component" value="Unassembled WGS sequence"/>
</dbReference>
<evidence type="ECO:0000313" key="1">
    <source>
        <dbReference type="EMBL" id="KEH17223.1"/>
    </source>
</evidence>
<organism evidence="1 3">
    <name type="scientific">Medicago truncatula</name>
    <name type="common">Barrel medic</name>
    <name type="synonym">Medicago tribuloides</name>
    <dbReference type="NCBI Taxonomy" id="3880"/>
    <lineage>
        <taxon>Eukaryota</taxon>
        <taxon>Viridiplantae</taxon>
        <taxon>Streptophyta</taxon>
        <taxon>Embryophyta</taxon>
        <taxon>Tracheophyta</taxon>
        <taxon>Spermatophyta</taxon>
        <taxon>Magnoliopsida</taxon>
        <taxon>eudicotyledons</taxon>
        <taxon>Gunneridae</taxon>
        <taxon>Pentapetalae</taxon>
        <taxon>rosids</taxon>
        <taxon>fabids</taxon>
        <taxon>Fabales</taxon>
        <taxon>Fabaceae</taxon>
        <taxon>Papilionoideae</taxon>
        <taxon>50 kb inversion clade</taxon>
        <taxon>NPAAA clade</taxon>
        <taxon>Hologalegina</taxon>
        <taxon>IRL clade</taxon>
        <taxon>Trifolieae</taxon>
        <taxon>Medicago</taxon>
    </lineage>
</organism>
<name>A0A072TK05_MEDTR</name>
<sequence length="88" mass="9520">MGDFKSFGSQTSKDDEDVLWVIILGETDVEGLLNVKVYISVGNIWVETPKGPARSPQGGPTGYRDTALLVSIGGAKGCLVSLRIPRRW</sequence>
<evidence type="ECO:0000313" key="3">
    <source>
        <dbReference type="Proteomes" id="UP000002051"/>
    </source>
</evidence>
<proteinExistence type="predicted"/>
<accession>A0A072TK05</accession>
<dbReference type="EMBL" id="KL402755">
    <property type="protein sequence ID" value="KEH17223.1"/>
    <property type="molecule type" value="Genomic_DNA"/>
</dbReference>
<gene>
    <name evidence="1" type="ORF">MTR_0030s0120</name>
</gene>
<dbReference type="AlphaFoldDB" id="A0A072TK05"/>
<reference evidence="1 3" key="1">
    <citation type="journal article" date="2011" name="Nature">
        <title>The Medicago genome provides insight into the evolution of rhizobial symbioses.</title>
        <authorList>
            <person name="Young N.D."/>
            <person name="Debelle F."/>
            <person name="Oldroyd G.E."/>
            <person name="Geurts R."/>
            <person name="Cannon S.B."/>
            <person name="Udvardi M.K."/>
            <person name="Benedito V.A."/>
            <person name="Mayer K.F."/>
            <person name="Gouzy J."/>
            <person name="Schoof H."/>
            <person name="Van de Peer Y."/>
            <person name="Proost S."/>
            <person name="Cook D.R."/>
            <person name="Meyers B.C."/>
            <person name="Spannagl M."/>
            <person name="Cheung F."/>
            <person name="De Mita S."/>
            <person name="Krishnakumar V."/>
            <person name="Gundlach H."/>
            <person name="Zhou S."/>
            <person name="Mudge J."/>
            <person name="Bharti A.K."/>
            <person name="Murray J.D."/>
            <person name="Naoumkina M.A."/>
            <person name="Rosen B."/>
            <person name="Silverstein K.A."/>
            <person name="Tang H."/>
            <person name="Rombauts S."/>
            <person name="Zhao P.X."/>
            <person name="Zhou P."/>
            <person name="Barbe V."/>
            <person name="Bardou P."/>
            <person name="Bechner M."/>
            <person name="Bellec A."/>
            <person name="Berger A."/>
            <person name="Berges H."/>
            <person name="Bidwell S."/>
            <person name="Bisseling T."/>
            <person name="Choisne N."/>
            <person name="Couloux A."/>
            <person name="Denny R."/>
            <person name="Deshpande S."/>
            <person name="Dai X."/>
            <person name="Doyle J.J."/>
            <person name="Dudez A.M."/>
            <person name="Farmer A.D."/>
            <person name="Fouteau S."/>
            <person name="Franken C."/>
            <person name="Gibelin C."/>
            <person name="Gish J."/>
            <person name="Goldstein S."/>
            <person name="Gonzalez A.J."/>
            <person name="Green P.J."/>
            <person name="Hallab A."/>
            <person name="Hartog M."/>
            <person name="Hua A."/>
            <person name="Humphray S.J."/>
            <person name="Jeong D.H."/>
            <person name="Jing Y."/>
            <person name="Jocker A."/>
            <person name="Kenton S.M."/>
            <person name="Kim D.J."/>
            <person name="Klee K."/>
            <person name="Lai H."/>
            <person name="Lang C."/>
            <person name="Lin S."/>
            <person name="Macmil S.L."/>
            <person name="Magdelenat G."/>
            <person name="Matthews L."/>
            <person name="McCorrison J."/>
            <person name="Monaghan E.L."/>
            <person name="Mun J.H."/>
            <person name="Najar F.Z."/>
            <person name="Nicholson C."/>
            <person name="Noirot C."/>
            <person name="O'Bleness M."/>
            <person name="Paule C.R."/>
            <person name="Poulain J."/>
            <person name="Prion F."/>
            <person name="Qin B."/>
            <person name="Qu C."/>
            <person name="Retzel E.F."/>
            <person name="Riddle C."/>
            <person name="Sallet E."/>
            <person name="Samain S."/>
            <person name="Samson N."/>
            <person name="Sanders I."/>
            <person name="Saurat O."/>
            <person name="Scarpelli C."/>
            <person name="Schiex T."/>
            <person name="Segurens B."/>
            <person name="Severin A.J."/>
            <person name="Sherrier D.J."/>
            <person name="Shi R."/>
            <person name="Sims S."/>
            <person name="Singer S.R."/>
            <person name="Sinharoy S."/>
            <person name="Sterck L."/>
            <person name="Viollet A."/>
            <person name="Wang B.B."/>
            <person name="Wang K."/>
            <person name="Wang M."/>
            <person name="Wang X."/>
            <person name="Warfsmann J."/>
            <person name="Weissenbach J."/>
            <person name="White D.D."/>
            <person name="White J.D."/>
            <person name="Wiley G.B."/>
            <person name="Wincker P."/>
            <person name="Xing Y."/>
            <person name="Yang L."/>
            <person name="Yao Z."/>
            <person name="Ying F."/>
            <person name="Zhai J."/>
            <person name="Zhou L."/>
            <person name="Zuber A."/>
            <person name="Denarie J."/>
            <person name="Dixon R.A."/>
            <person name="May G.D."/>
            <person name="Schwartz D.C."/>
            <person name="Rogers J."/>
            <person name="Quetier F."/>
            <person name="Town C.D."/>
            <person name="Roe B.A."/>
        </authorList>
    </citation>
    <scope>NUCLEOTIDE SEQUENCE [LARGE SCALE GENOMIC DNA]</scope>
    <source>
        <strain evidence="1">A17</strain>
        <strain evidence="2 3">cv. Jemalong A17</strain>
    </source>
</reference>
<reference evidence="2" key="3">
    <citation type="submission" date="2015-06" db="UniProtKB">
        <authorList>
            <consortium name="EnsemblPlants"/>
        </authorList>
    </citation>
    <scope>IDENTIFICATION</scope>
    <source>
        <strain evidence="2">cv. Jemalong A17</strain>
    </source>
</reference>
<reference evidence="1 3" key="2">
    <citation type="journal article" date="2014" name="BMC Genomics">
        <title>An improved genome release (version Mt4.0) for the model legume Medicago truncatula.</title>
        <authorList>
            <person name="Tang H."/>
            <person name="Krishnakumar V."/>
            <person name="Bidwell S."/>
            <person name="Rosen B."/>
            <person name="Chan A."/>
            <person name="Zhou S."/>
            <person name="Gentzbittel L."/>
            <person name="Childs K.L."/>
            <person name="Yandell M."/>
            <person name="Gundlach H."/>
            <person name="Mayer K.F."/>
            <person name="Schwartz D.C."/>
            <person name="Town C.D."/>
        </authorList>
    </citation>
    <scope>GENOME REANNOTATION</scope>
    <source>
        <strain evidence="1">A17</strain>
        <strain evidence="2 3">cv. Jemalong A17</strain>
    </source>
</reference>
<dbReference type="HOGENOM" id="CLU_2472536_0_0_1"/>
<evidence type="ECO:0000313" key="2">
    <source>
        <dbReference type="EnsemblPlants" id="KEH17223"/>
    </source>
</evidence>